<comment type="caution">
    <text evidence="1">The sequence shown here is derived from an EMBL/GenBank/DDBJ whole genome shotgun (WGS) entry which is preliminary data.</text>
</comment>
<name>A0A9P5TLA0_GYMJU</name>
<dbReference type="EMBL" id="JADNYJ010000076">
    <property type="protein sequence ID" value="KAF8890274.1"/>
    <property type="molecule type" value="Genomic_DNA"/>
</dbReference>
<sequence>MSFDDQPGKDIEKNSLAHRVYRDVQPQGKIIISVTDNDLQDHHVITPIPNSYDTAVAIAFDQLGEHLSTADGQTILESTYFKYWMRFPEGKSLWAKLPREFWMSIVKDGDHLKLCTIPTRSVQSKITAGPVQVTTLIKLIHFKIGEFRIIRMIVRPKILEKAKQVVRDELFPGSTITLVIWMKRIGSKTWQSVTSEDEWRASIDDGLELGVTD</sequence>
<gene>
    <name evidence="1" type="ORF">CPB84DRAFT_1749112</name>
</gene>
<organism evidence="1 2">
    <name type="scientific">Gymnopilus junonius</name>
    <name type="common">Spectacular rustgill mushroom</name>
    <name type="synonym">Gymnopilus spectabilis subsp. junonius</name>
    <dbReference type="NCBI Taxonomy" id="109634"/>
    <lineage>
        <taxon>Eukaryota</taxon>
        <taxon>Fungi</taxon>
        <taxon>Dikarya</taxon>
        <taxon>Basidiomycota</taxon>
        <taxon>Agaricomycotina</taxon>
        <taxon>Agaricomycetes</taxon>
        <taxon>Agaricomycetidae</taxon>
        <taxon>Agaricales</taxon>
        <taxon>Agaricineae</taxon>
        <taxon>Hymenogastraceae</taxon>
        <taxon>Gymnopilus</taxon>
    </lineage>
</organism>
<dbReference type="AlphaFoldDB" id="A0A9P5TLA0"/>
<evidence type="ECO:0000313" key="2">
    <source>
        <dbReference type="Proteomes" id="UP000724874"/>
    </source>
</evidence>
<accession>A0A9P5TLA0</accession>
<evidence type="ECO:0000313" key="1">
    <source>
        <dbReference type="EMBL" id="KAF8890274.1"/>
    </source>
</evidence>
<reference evidence="1" key="1">
    <citation type="submission" date="2020-11" db="EMBL/GenBank/DDBJ databases">
        <authorList>
            <consortium name="DOE Joint Genome Institute"/>
            <person name="Ahrendt S."/>
            <person name="Riley R."/>
            <person name="Andreopoulos W."/>
            <person name="LaButti K."/>
            <person name="Pangilinan J."/>
            <person name="Ruiz-duenas F.J."/>
            <person name="Barrasa J.M."/>
            <person name="Sanchez-Garcia M."/>
            <person name="Camarero S."/>
            <person name="Miyauchi S."/>
            <person name="Serrano A."/>
            <person name="Linde D."/>
            <person name="Babiker R."/>
            <person name="Drula E."/>
            <person name="Ayuso-Fernandez I."/>
            <person name="Pacheco R."/>
            <person name="Padilla G."/>
            <person name="Ferreira P."/>
            <person name="Barriuso J."/>
            <person name="Kellner H."/>
            <person name="Castanera R."/>
            <person name="Alfaro M."/>
            <person name="Ramirez L."/>
            <person name="Pisabarro A.G."/>
            <person name="Kuo A."/>
            <person name="Tritt A."/>
            <person name="Lipzen A."/>
            <person name="He G."/>
            <person name="Yan M."/>
            <person name="Ng V."/>
            <person name="Cullen D."/>
            <person name="Martin F."/>
            <person name="Rosso M.-N."/>
            <person name="Henrissat B."/>
            <person name="Hibbett D."/>
            <person name="Martinez A.T."/>
            <person name="Grigoriev I.V."/>
        </authorList>
    </citation>
    <scope>NUCLEOTIDE SEQUENCE</scope>
    <source>
        <strain evidence="1">AH 44721</strain>
    </source>
</reference>
<protein>
    <submittedName>
        <fullName evidence="1">Uncharacterized protein</fullName>
    </submittedName>
</protein>
<dbReference type="OrthoDB" id="3063824at2759"/>
<dbReference type="Proteomes" id="UP000724874">
    <property type="component" value="Unassembled WGS sequence"/>
</dbReference>
<proteinExistence type="predicted"/>
<keyword evidence="2" id="KW-1185">Reference proteome</keyword>